<dbReference type="GO" id="GO:0006559">
    <property type="term" value="P:L-phenylalanine catabolic process"/>
    <property type="evidence" value="ECO:0007669"/>
    <property type="project" value="TreeGrafter"/>
</dbReference>
<dbReference type="EC" id="2.5.1.-" evidence="3"/>
<dbReference type="GO" id="GO:0004364">
    <property type="term" value="F:glutathione transferase activity"/>
    <property type="evidence" value="ECO:0007669"/>
    <property type="project" value="TreeGrafter"/>
</dbReference>
<evidence type="ECO:0000259" key="1">
    <source>
        <dbReference type="PROSITE" id="PS50404"/>
    </source>
</evidence>
<dbReference type="Gene3D" id="1.20.1050.10">
    <property type="match status" value="1"/>
</dbReference>
<dbReference type="OrthoDB" id="9799538at2"/>
<dbReference type="InterPro" id="IPR036249">
    <property type="entry name" value="Thioredoxin-like_sf"/>
</dbReference>
<dbReference type="InterPro" id="IPR040079">
    <property type="entry name" value="Glutathione_S-Trfase"/>
</dbReference>
<dbReference type="CDD" id="cd03194">
    <property type="entry name" value="GST_C_3"/>
    <property type="match status" value="1"/>
</dbReference>
<reference evidence="3" key="3">
    <citation type="journal article" date="2006" name="Biomol. Eng.">
        <title>Glutathione transferases in the genomics era: new insights and perspectives.</title>
        <authorList>
            <person name="Frova C."/>
        </authorList>
    </citation>
    <scope>NUCLEOTIDE SEQUENCE</scope>
</reference>
<dbReference type="Proteomes" id="UP000675920">
    <property type="component" value="Unplaced"/>
</dbReference>
<name>A0A8B6X5I0_9BURK</name>
<dbReference type="Pfam" id="PF13409">
    <property type="entry name" value="GST_N_2"/>
    <property type="match status" value="1"/>
</dbReference>
<proteinExistence type="predicted"/>
<dbReference type="GO" id="GO:0016034">
    <property type="term" value="F:maleylacetoacetate isomerase activity"/>
    <property type="evidence" value="ECO:0007669"/>
    <property type="project" value="TreeGrafter"/>
</dbReference>
<sequence length="219" mass="23963">MYELVIADKNYSSWSMRAWVLMRHLGLDFTERLVRLAQPDTAALIGGVSPSGRVPVLLDDGFAVWDSLAIAEYLAERHPELRVWPADARARARARSVSAEMHAGFQALRQNMSMNIRKRSPGLGHTPEALAEVARIDAMWSGLLAEHGGPFLFGAEFTAADAMYAPVATRFVTYSAPLSAASQAYVEAVLGVRAVAEWIAAGVADPVAIEKYDRPHEQE</sequence>
<dbReference type="InterPro" id="IPR004045">
    <property type="entry name" value="Glutathione_S-Trfase_N"/>
</dbReference>
<dbReference type="GO" id="GO:0006749">
    <property type="term" value="P:glutathione metabolic process"/>
    <property type="evidence" value="ECO:0007669"/>
    <property type="project" value="TreeGrafter"/>
</dbReference>
<dbReference type="SUPFAM" id="SSF47616">
    <property type="entry name" value="GST C-terminal domain-like"/>
    <property type="match status" value="1"/>
</dbReference>
<organism evidence="2 3">
    <name type="scientific">Derxia gummosa DSM 723</name>
    <dbReference type="NCBI Taxonomy" id="1121388"/>
    <lineage>
        <taxon>Bacteria</taxon>
        <taxon>Pseudomonadati</taxon>
        <taxon>Pseudomonadota</taxon>
        <taxon>Betaproteobacteria</taxon>
        <taxon>Burkholderiales</taxon>
        <taxon>Alcaligenaceae</taxon>
        <taxon>Derxia</taxon>
    </lineage>
</organism>
<dbReference type="Pfam" id="PF13410">
    <property type="entry name" value="GST_C_2"/>
    <property type="match status" value="1"/>
</dbReference>
<reference evidence="3" key="4">
    <citation type="submission" date="2025-08" db="UniProtKB">
        <authorList>
            <consortium name="RefSeq"/>
        </authorList>
    </citation>
    <scope>IDENTIFICATION</scope>
</reference>
<evidence type="ECO:0000313" key="2">
    <source>
        <dbReference type="Proteomes" id="UP000675920"/>
    </source>
</evidence>
<dbReference type="PANTHER" id="PTHR42673">
    <property type="entry name" value="MALEYLACETOACETATE ISOMERASE"/>
    <property type="match status" value="1"/>
</dbReference>
<dbReference type="SUPFAM" id="SSF52833">
    <property type="entry name" value="Thioredoxin-like"/>
    <property type="match status" value="1"/>
</dbReference>
<dbReference type="SFLD" id="SFLDS00019">
    <property type="entry name" value="Glutathione_Transferase_(cytos"/>
    <property type="match status" value="1"/>
</dbReference>
<dbReference type="PROSITE" id="PS50404">
    <property type="entry name" value="GST_NTER"/>
    <property type="match status" value="1"/>
</dbReference>
<dbReference type="Gene3D" id="3.40.30.10">
    <property type="entry name" value="Glutaredoxin"/>
    <property type="match status" value="1"/>
</dbReference>
<dbReference type="AlphaFoldDB" id="A0A8B6X5I0"/>
<dbReference type="PANTHER" id="PTHR42673:SF4">
    <property type="entry name" value="MALEYLACETOACETATE ISOMERASE"/>
    <property type="match status" value="1"/>
</dbReference>
<dbReference type="RefSeq" id="WP_028312261.1">
    <property type="nucleotide sequence ID" value="NZ_AXWS01000015.1"/>
</dbReference>
<dbReference type="CDD" id="cd03043">
    <property type="entry name" value="GST_N_1"/>
    <property type="match status" value="1"/>
</dbReference>
<evidence type="ECO:0000313" key="3">
    <source>
        <dbReference type="RefSeq" id="WP_028312261.1"/>
    </source>
</evidence>
<keyword evidence="2" id="KW-1185">Reference proteome</keyword>
<dbReference type="InterPro" id="IPR036282">
    <property type="entry name" value="Glutathione-S-Trfase_C_sf"/>
</dbReference>
<dbReference type="SFLD" id="SFLDG00358">
    <property type="entry name" value="Main_(cytGST)"/>
    <property type="match status" value="1"/>
</dbReference>
<accession>A0A8B6X5I0</accession>
<reference evidence="3" key="2">
    <citation type="journal article" date="2005" name="Annu. Rev. Pharmacol. Toxicol.">
        <title>Glutathione transferases.</title>
        <authorList>
            <person name="Hayes J.D."/>
            <person name="Flanagan J.U."/>
            <person name="Jowsey I.R."/>
        </authorList>
    </citation>
    <scope>NUCLEOTIDE SEQUENCE</scope>
</reference>
<reference evidence="3" key="1">
    <citation type="journal article" date="1997" name="Chem. Res. Toxicol.">
        <title>Structure, catalytic mechanism, and evolution of the glutathione transferases.</title>
        <authorList>
            <person name="Armstrong R.N."/>
        </authorList>
    </citation>
    <scope>NUCLEOTIDE SEQUENCE</scope>
</reference>
<feature type="domain" description="GST N-terminal" evidence="1">
    <location>
        <begin position="2"/>
        <end position="82"/>
    </location>
</feature>
<protein>
    <submittedName>
        <fullName evidence="3">Glutathione S-transferase family protein</fullName>
        <ecNumber evidence="3">2.5.1.-</ecNumber>
    </submittedName>
</protein>